<dbReference type="GO" id="GO:0016787">
    <property type="term" value="F:hydrolase activity"/>
    <property type="evidence" value="ECO:0007669"/>
    <property type="project" value="UniProtKB-KW"/>
</dbReference>
<evidence type="ECO:0000313" key="3">
    <source>
        <dbReference type="EMBL" id="QBE66921.1"/>
    </source>
</evidence>
<accession>A0A4P6L5H7</accession>
<dbReference type="InterPro" id="IPR036380">
    <property type="entry name" value="Isochorismatase-like_sf"/>
</dbReference>
<organism evidence="3 4">
    <name type="scientific">Pseudoduganella lutea</name>
    <dbReference type="NCBI Taxonomy" id="321985"/>
    <lineage>
        <taxon>Bacteria</taxon>
        <taxon>Pseudomonadati</taxon>
        <taxon>Pseudomonadota</taxon>
        <taxon>Betaproteobacteria</taxon>
        <taxon>Burkholderiales</taxon>
        <taxon>Oxalobacteraceae</taxon>
        <taxon>Telluria group</taxon>
        <taxon>Pseudoduganella</taxon>
    </lineage>
</organism>
<feature type="domain" description="Isochorismatase-like" evidence="2">
    <location>
        <begin position="5"/>
        <end position="148"/>
    </location>
</feature>
<dbReference type="OrthoDB" id="5360912at2"/>
<dbReference type="AlphaFoldDB" id="A0A4P6L5H7"/>
<dbReference type="PANTHER" id="PTHR43540">
    <property type="entry name" value="PEROXYUREIDOACRYLATE/UREIDOACRYLATE AMIDOHYDROLASE-RELATED"/>
    <property type="match status" value="1"/>
</dbReference>
<dbReference type="PANTHER" id="PTHR43540:SF1">
    <property type="entry name" value="ISOCHORISMATASE HYDROLASE"/>
    <property type="match status" value="1"/>
</dbReference>
<evidence type="ECO:0000259" key="2">
    <source>
        <dbReference type="Pfam" id="PF00857"/>
    </source>
</evidence>
<evidence type="ECO:0000256" key="1">
    <source>
        <dbReference type="ARBA" id="ARBA00022801"/>
    </source>
</evidence>
<keyword evidence="1 3" id="KW-0378">Hydrolase</keyword>
<dbReference type="Gene3D" id="3.40.50.850">
    <property type="entry name" value="Isochorismatase-like"/>
    <property type="match status" value="1"/>
</dbReference>
<evidence type="ECO:0000313" key="4">
    <source>
        <dbReference type="Proteomes" id="UP000290637"/>
    </source>
</evidence>
<protein>
    <submittedName>
        <fullName evidence="3">Cysteine hydrolase</fullName>
    </submittedName>
</protein>
<dbReference type="InterPro" id="IPR050272">
    <property type="entry name" value="Isochorismatase-like_hydrls"/>
</dbReference>
<dbReference type="InterPro" id="IPR000868">
    <property type="entry name" value="Isochorismatase-like_dom"/>
</dbReference>
<dbReference type="CDD" id="cd01014">
    <property type="entry name" value="nicotinamidase_related"/>
    <property type="match status" value="1"/>
</dbReference>
<dbReference type="RefSeq" id="WP_130190028.1">
    <property type="nucleotide sequence ID" value="NZ_CP035913.1"/>
</dbReference>
<name>A0A4P6L5H7_9BURK</name>
<dbReference type="Pfam" id="PF00857">
    <property type="entry name" value="Isochorismatase"/>
    <property type="match status" value="1"/>
</dbReference>
<keyword evidence="4" id="KW-1185">Reference proteome</keyword>
<gene>
    <name evidence="3" type="ORF">EWM63_31370</name>
</gene>
<proteinExistence type="predicted"/>
<sequence>MSKKAVVVVDLQNEYLPTGKLALEGIDEALGNAARVIADARTRGDLVVNVRHESSDPAMPFFQPGTDGVRIHAAVAPAAGEPVIVKNFPNSFLKTDLKDILDKNGIEEVTVVGAMSHMCIDATTRAASDLGYRTKVVHDACATRDLEFKGVTVPAAQVHNALMSALAFGYAAVISTDEYLAAP</sequence>
<reference evidence="3 4" key="1">
    <citation type="submission" date="2019-02" db="EMBL/GenBank/DDBJ databases">
        <title>Draft Genome Sequences of Six Type Strains of the Genus Massilia.</title>
        <authorList>
            <person name="Miess H."/>
            <person name="Frediansyhah A."/>
            <person name="Gross H."/>
        </authorList>
    </citation>
    <scope>NUCLEOTIDE SEQUENCE [LARGE SCALE GENOMIC DNA]</scope>
    <source>
        <strain evidence="3 4">DSM 17473</strain>
    </source>
</reference>
<dbReference type="SUPFAM" id="SSF52499">
    <property type="entry name" value="Isochorismatase-like hydrolases"/>
    <property type="match status" value="1"/>
</dbReference>
<dbReference type="EMBL" id="CP035913">
    <property type="protein sequence ID" value="QBE66921.1"/>
    <property type="molecule type" value="Genomic_DNA"/>
</dbReference>
<dbReference type="Proteomes" id="UP000290637">
    <property type="component" value="Chromosome"/>
</dbReference>
<dbReference type="KEGG" id="plue:EWM63_31370"/>